<sequence length="337" mass="36506">MAERVRNGYKRLFEVRLLHHYWLDEGGTLFDLLPDPTRRLLTYDRRPFLQLAPTPATAQLLVLAGLGCVYRDTALGGLVAAPDDAVIPDDAVFELVLTVQQAAFQNYTALTLPPRKIYELYYAAEDTIYRYKENVPVLSNLTGVTRGAGPTLSLYLSSEIPASAPTDRVEALVDMAGALHQLTSDQPGATTRQLAPAVADAPVFVHQGDVPVLVPPPGLAGVPARGLRLTDGIPDDVFALIRIAAVRPGNTTFSCTVGGKARADYPVFQVRFKNRSTIRHYFNRATGAPTSTDPNPLPLTHFGNAGSKLKPAPEALKLDIDPVVAGRITGIRSDIFE</sequence>
<comment type="caution">
    <text evidence="1">The sequence shown here is derived from an EMBL/GenBank/DDBJ whole genome shotgun (WGS) entry which is preliminary data.</text>
</comment>
<dbReference type="EMBL" id="JAGETZ010000012">
    <property type="protein sequence ID" value="MBO2011567.1"/>
    <property type="molecule type" value="Genomic_DNA"/>
</dbReference>
<keyword evidence="2" id="KW-1185">Reference proteome</keyword>
<protein>
    <submittedName>
        <fullName evidence="1">Uncharacterized protein</fullName>
    </submittedName>
</protein>
<dbReference type="RefSeq" id="WP_208177261.1">
    <property type="nucleotide sequence ID" value="NZ_JAGETZ010000012.1"/>
</dbReference>
<organism evidence="1 2">
    <name type="scientific">Hymenobacter negativus</name>
    <dbReference type="NCBI Taxonomy" id="2795026"/>
    <lineage>
        <taxon>Bacteria</taxon>
        <taxon>Pseudomonadati</taxon>
        <taxon>Bacteroidota</taxon>
        <taxon>Cytophagia</taxon>
        <taxon>Cytophagales</taxon>
        <taxon>Hymenobacteraceae</taxon>
        <taxon>Hymenobacter</taxon>
    </lineage>
</organism>
<proteinExistence type="predicted"/>
<reference evidence="1 2" key="1">
    <citation type="submission" date="2021-03" db="EMBL/GenBank/DDBJ databases">
        <authorList>
            <person name="Kim M.K."/>
        </authorList>
    </citation>
    <scope>NUCLEOTIDE SEQUENCE [LARGE SCALE GENOMIC DNA]</scope>
    <source>
        <strain evidence="1 2">BT442</strain>
    </source>
</reference>
<dbReference type="Proteomes" id="UP000664369">
    <property type="component" value="Unassembled WGS sequence"/>
</dbReference>
<evidence type="ECO:0000313" key="1">
    <source>
        <dbReference type="EMBL" id="MBO2011567.1"/>
    </source>
</evidence>
<gene>
    <name evidence="1" type="ORF">J4E00_21050</name>
</gene>
<name>A0ABS3QK03_9BACT</name>
<evidence type="ECO:0000313" key="2">
    <source>
        <dbReference type="Proteomes" id="UP000664369"/>
    </source>
</evidence>
<accession>A0ABS3QK03</accession>